<feature type="domain" description="N-acetyltransferase" evidence="3">
    <location>
        <begin position="29"/>
        <end position="180"/>
    </location>
</feature>
<keyword evidence="1 4" id="KW-0808">Transferase</keyword>
<sequence length="180" mass="20724">MKETKQLTIRPLSPESIPLVNEANDAFPIIGRIVPQFSGTAWSYTEELYETATETHFPDDRLDWSTYIDHQDRIVLLAFSGTSCIGQIRLVRDWNRFAYIENIAVKQTFRKLGVGHQLLAAATKWAQQRELIGLSLEAQDDNLMACRFYEREGFVLGGVDSLKQFANPDINLTLYWYKLF</sequence>
<dbReference type="PANTHER" id="PTHR43877">
    <property type="entry name" value="AMINOALKYLPHOSPHONATE N-ACETYLTRANSFERASE-RELATED-RELATED"/>
    <property type="match status" value="1"/>
</dbReference>
<dbReference type="InterPro" id="IPR000182">
    <property type="entry name" value="GNAT_dom"/>
</dbReference>
<dbReference type="InterPro" id="IPR050832">
    <property type="entry name" value="Bact_Acetyltransf"/>
</dbReference>
<keyword evidence="2" id="KW-0012">Acyltransferase</keyword>
<dbReference type="Proteomes" id="UP000053797">
    <property type="component" value="Unassembled WGS sequence"/>
</dbReference>
<evidence type="ECO:0000259" key="3">
    <source>
        <dbReference type="PROSITE" id="PS51186"/>
    </source>
</evidence>
<dbReference type="GO" id="GO:0016747">
    <property type="term" value="F:acyltransferase activity, transferring groups other than amino-acyl groups"/>
    <property type="evidence" value="ECO:0007669"/>
    <property type="project" value="InterPro"/>
</dbReference>
<dbReference type="PRINTS" id="PR01754">
    <property type="entry name" value="SACTRNSFRASE"/>
</dbReference>
<dbReference type="SUPFAM" id="SSF55729">
    <property type="entry name" value="Acyl-CoA N-acyltransferases (Nat)"/>
    <property type="match status" value="1"/>
</dbReference>
<name>A0A0V8GC13_9BACL</name>
<accession>A0A0V8GC13</accession>
<gene>
    <name evidence="4" type="ORF">AS033_14340</name>
</gene>
<dbReference type="OrthoDB" id="9800193at2"/>
<dbReference type="Gene3D" id="3.40.630.30">
    <property type="match status" value="1"/>
</dbReference>
<dbReference type="InterPro" id="IPR008125">
    <property type="entry name" value="Streptothricin_AcTrfase"/>
</dbReference>
<evidence type="ECO:0000313" key="4">
    <source>
        <dbReference type="EMBL" id="KSU47837.1"/>
    </source>
</evidence>
<evidence type="ECO:0000313" key="5">
    <source>
        <dbReference type="Proteomes" id="UP000053797"/>
    </source>
</evidence>
<dbReference type="RefSeq" id="WP_023468174.1">
    <property type="nucleotide sequence ID" value="NZ_FMYN01000006.1"/>
</dbReference>
<dbReference type="AlphaFoldDB" id="A0A0V8GC13"/>
<dbReference type="PROSITE" id="PS51186">
    <property type="entry name" value="GNAT"/>
    <property type="match status" value="1"/>
</dbReference>
<reference evidence="4 5" key="1">
    <citation type="journal article" date="2015" name="Int. J. Syst. Evol. Microbiol.">
        <title>Exiguobacterium enclense sp. nov., isolated from sediment.</title>
        <authorList>
            <person name="Dastager S.G."/>
            <person name="Mawlankar R."/>
            <person name="Sonalkar V.V."/>
            <person name="Thorat M.N."/>
            <person name="Mual P."/>
            <person name="Verma A."/>
            <person name="Krishnamurthi S."/>
            <person name="Tang S.K."/>
            <person name="Li W.J."/>
        </authorList>
    </citation>
    <scope>NUCLEOTIDE SEQUENCE [LARGE SCALE GENOMIC DNA]</scope>
    <source>
        <strain evidence="4 5">NIO-1109</strain>
    </source>
</reference>
<dbReference type="CDD" id="cd04301">
    <property type="entry name" value="NAT_SF"/>
    <property type="match status" value="1"/>
</dbReference>
<dbReference type="InterPro" id="IPR016181">
    <property type="entry name" value="Acyl_CoA_acyltransferase"/>
</dbReference>
<evidence type="ECO:0000256" key="2">
    <source>
        <dbReference type="ARBA" id="ARBA00023315"/>
    </source>
</evidence>
<comment type="caution">
    <text evidence="4">The sequence shown here is derived from an EMBL/GenBank/DDBJ whole genome shotgun (WGS) entry which is preliminary data.</text>
</comment>
<protein>
    <submittedName>
        <fullName evidence="4">GCN5 family acetyltransferase</fullName>
    </submittedName>
</protein>
<organism evidence="4 5">
    <name type="scientific">Exiguobacterium indicum</name>
    <dbReference type="NCBI Taxonomy" id="296995"/>
    <lineage>
        <taxon>Bacteria</taxon>
        <taxon>Bacillati</taxon>
        <taxon>Bacillota</taxon>
        <taxon>Bacilli</taxon>
        <taxon>Bacillales</taxon>
        <taxon>Bacillales Family XII. Incertae Sedis</taxon>
        <taxon>Exiguobacterium</taxon>
    </lineage>
</organism>
<evidence type="ECO:0000256" key="1">
    <source>
        <dbReference type="ARBA" id="ARBA00022679"/>
    </source>
</evidence>
<dbReference type="Pfam" id="PF00583">
    <property type="entry name" value="Acetyltransf_1"/>
    <property type="match status" value="1"/>
</dbReference>
<proteinExistence type="predicted"/>
<dbReference type="EMBL" id="LNQL01000006">
    <property type="protein sequence ID" value="KSU47837.1"/>
    <property type="molecule type" value="Genomic_DNA"/>
</dbReference>